<gene>
    <name evidence="1" type="ORF">SAMN05421779_103507</name>
</gene>
<organism evidence="1 2">
    <name type="scientific">Insolitispirillum peregrinum</name>
    <dbReference type="NCBI Taxonomy" id="80876"/>
    <lineage>
        <taxon>Bacteria</taxon>
        <taxon>Pseudomonadati</taxon>
        <taxon>Pseudomonadota</taxon>
        <taxon>Alphaproteobacteria</taxon>
        <taxon>Rhodospirillales</taxon>
        <taxon>Novispirillaceae</taxon>
        <taxon>Insolitispirillum</taxon>
    </lineage>
</organism>
<dbReference type="RefSeq" id="WP_076400220.1">
    <property type="nucleotide sequence ID" value="NZ_FTOA01000003.1"/>
</dbReference>
<dbReference type="EMBL" id="FTOA01000003">
    <property type="protein sequence ID" value="SIS76330.1"/>
    <property type="molecule type" value="Genomic_DNA"/>
</dbReference>
<evidence type="ECO:0000313" key="1">
    <source>
        <dbReference type="EMBL" id="SIS76330.1"/>
    </source>
</evidence>
<reference evidence="1 2" key="1">
    <citation type="submission" date="2017-01" db="EMBL/GenBank/DDBJ databases">
        <authorList>
            <person name="Mah S.A."/>
            <person name="Swanson W.J."/>
            <person name="Moy G.W."/>
            <person name="Vacquier V.D."/>
        </authorList>
    </citation>
    <scope>NUCLEOTIDE SEQUENCE [LARGE SCALE GENOMIC DNA]</scope>
    <source>
        <strain evidence="1 2">DSM 11589</strain>
    </source>
</reference>
<sequence length="173" mass="19112">MSETMFNAYRHDCAGYTVSIDGGMQVGVVSSFKHPPLEMAGEWAAGAGVSAKQFRRFFTLGELKAEMTFSDFNRRMAAVYGLTNRSLIIRAAMVDQTDATTSVKVTLRGSVNKLDRGEWKQGEKTEEKYEIALSYYRLEANGETLDEVDPERGVLIIGGNDLRKSINKALGLA</sequence>
<proteinExistence type="predicted"/>
<evidence type="ECO:0008006" key="3">
    <source>
        <dbReference type="Google" id="ProtNLM"/>
    </source>
</evidence>
<name>A0A1N7LR57_9PROT</name>
<dbReference type="STRING" id="80876.SAMN05421779_103507"/>
<dbReference type="OrthoDB" id="3078668at2"/>
<dbReference type="Proteomes" id="UP000185678">
    <property type="component" value="Unassembled WGS sequence"/>
</dbReference>
<keyword evidence="2" id="KW-1185">Reference proteome</keyword>
<evidence type="ECO:0000313" key="2">
    <source>
        <dbReference type="Proteomes" id="UP000185678"/>
    </source>
</evidence>
<dbReference type="InterPro" id="IPR006498">
    <property type="entry name" value="Tail_tube"/>
</dbReference>
<protein>
    <recommendedName>
        <fullName evidence="3">Phage major tail tube protein</fullName>
    </recommendedName>
</protein>
<accession>A0A1N7LR57</accession>
<dbReference type="AlphaFoldDB" id="A0A1N7LR57"/>
<dbReference type="Pfam" id="PF04985">
    <property type="entry name" value="Phage_tube"/>
    <property type="match status" value="1"/>
</dbReference>